<proteinExistence type="predicted"/>
<dbReference type="Proteomes" id="UP001345963">
    <property type="component" value="Unassembled WGS sequence"/>
</dbReference>
<protein>
    <submittedName>
        <fullName evidence="1">Uncharacterized protein</fullName>
    </submittedName>
</protein>
<name>A0ABU7ABT5_9TELE</name>
<sequence length="227" mass="25381">MGVVAPLERNMAKQMKSEHVLLVLTVQTRHGSSEDFLKGEKHKRRFLLLLWLDLMCSSCGAASGCPNPAEKSSERKTAQHKHQRVDLNLKDCSLMAREVPDSPCYLSPCYLGPCYLSPCYLSPCYLGPCYLGPCYLSPCYLSPCYLSPCCLGPCYLSPCYLSPCYLSPCYLSPCYLSPYSCHVPVPGQSVRLSCIKSFSSYPPCSAFGSYLNTHHDKRLSFYLLDFI</sequence>
<evidence type="ECO:0000313" key="2">
    <source>
        <dbReference type="Proteomes" id="UP001345963"/>
    </source>
</evidence>
<dbReference type="SUPFAM" id="SSF141571">
    <property type="entry name" value="Pentapeptide repeat-like"/>
    <property type="match status" value="1"/>
</dbReference>
<reference evidence="1 2" key="1">
    <citation type="submission" date="2021-07" db="EMBL/GenBank/DDBJ databases">
        <authorList>
            <person name="Palmer J.M."/>
        </authorList>
    </citation>
    <scope>NUCLEOTIDE SEQUENCE [LARGE SCALE GENOMIC DNA]</scope>
    <source>
        <strain evidence="1 2">AT_MEX2019</strain>
        <tissue evidence="1">Muscle</tissue>
    </source>
</reference>
<gene>
    <name evidence="1" type="ORF">ATANTOWER_023634</name>
</gene>
<dbReference type="EMBL" id="JAHUTI010010363">
    <property type="protein sequence ID" value="MED6235340.1"/>
    <property type="molecule type" value="Genomic_DNA"/>
</dbReference>
<comment type="caution">
    <text evidence="1">The sequence shown here is derived from an EMBL/GenBank/DDBJ whole genome shotgun (WGS) entry which is preliminary data.</text>
</comment>
<organism evidence="1 2">
    <name type="scientific">Ataeniobius toweri</name>
    <dbReference type="NCBI Taxonomy" id="208326"/>
    <lineage>
        <taxon>Eukaryota</taxon>
        <taxon>Metazoa</taxon>
        <taxon>Chordata</taxon>
        <taxon>Craniata</taxon>
        <taxon>Vertebrata</taxon>
        <taxon>Euteleostomi</taxon>
        <taxon>Actinopterygii</taxon>
        <taxon>Neopterygii</taxon>
        <taxon>Teleostei</taxon>
        <taxon>Neoteleostei</taxon>
        <taxon>Acanthomorphata</taxon>
        <taxon>Ovalentaria</taxon>
        <taxon>Atherinomorphae</taxon>
        <taxon>Cyprinodontiformes</taxon>
        <taxon>Goodeidae</taxon>
        <taxon>Ataeniobius</taxon>
    </lineage>
</organism>
<keyword evidence="2" id="KW-1185">Reference proteome</keyword>
<accession>A0ABU7ABT5</accession>
<evidence type="ECO:0000313" key="1">
    <source>
        <dbReference type="EMBL" id="MED6235340.1"/>
    </source>
</evidence>